<dbReference type="GO" id="GO:0008757">
    <property type="term" value="F:S-adenosylmethionine-dependent methyltransferase activity"/>
    <property type="evidence" value="ECO:0007669"/>
    <property type="project" value="InterPro"/>
</dbReference>
<evidence type="ECO:0000259" key="1">
    <source>
        <dbReference type="Pfam" id="PF08241"/>
    </source>
</evidence>
<dbReference type="Pfam" id="PF08241">
    <property type="entry name" value="Methyltransf_11"/>
    <property type="match status" value="1"/>
</dbReference>
<dbReference type="GO" id="GO:0032259">
    <property type="term" value="P:methylation"/>
    <property type="evidence" value="ECO:0007669"/>
    <property type="project" value="UniProtKB-KW"/>
</dbReference>
<accession>A0A4Q9DCG8</accession>
<dbReference type="InterPro" id="IPR013216">
    <property type="entry name" value="Methyltransf_11"/>
</dbReference>
<reference evidence="2 3" key="1">
    <citation type="submission" date="2019-02" db="EMBL/GenBank/DDBJ databases">
        <title>Paenibacillus sp. nov., isolated from surface-sterilized tissue of Thalictrum simplex L.</title>
        <authorList>
            <person name="Tuo L."/>
        </authorList>
    </citation>
    <scope>NUCLEOTIDE SEQUENCE [LARGE SCALE GENOMIC DNA]</scope>
    <source>
        <strain evidence="2 3">N2SHLJ1</strain>
    </source>
</reference>
<keyword evidence="3" id="KW-1185">Reference proteome</keyword>
<keyword evidence="2" id="KW-0808">Transferase</keyword>
<dbReference type="CDD" id="cd02440">
    <property type="entry name" value="AdoMet_MTases"/>
    <property type="match status" value="1"/>
</dbReference>
<name>A0A4Q9DCG8_9BACL</name>
<dbReference type="PANTHER" id="PTHR43861">
    <property type="entry name" value="TRANS-ACONITATE 2-METHYLTRANSFERASE-RELATED"/>
    <property type="match status" value="1"/>
</dbReference>
<dbReference type="Gene3D" id="3.40.50.150">
    <property type="entry name" value="Vaccinia Virus protein VP39"/>
    <property type="match status" value="1"/>
</dbReference>
<dbReference type="RefSeq" id="WP_131018960.1">
    <property type="nucleotide sequence ID" value="NZ_SIRE01000049.1"/>
</dbReference>
<gene>
    <name evidence="2" type="ORF">EYB31_38670</name>
</gene>
<dbReference type="Proteomes" id="UP000293142">
    <property type="component" value="Unassembled WGS sequence"/>
</dbReference>
<dbReference type="PANTHER" id="PTHR43861:SF1">
    <property type="entry name" value="TRANS-ACONITATE 2-METHYLTRANSFERASE"/>
    <property type="match status" value="1"/>
</dbReference>
<organism evidence="2 3">
    <name type="scientific">Paenibacillus thalictri</name>
    <dbReference type="NCBI Taxonomy" id="2527873"/>
    <lineage>
        <taxon>Bacteria</taxon>
        <taxon>Bacillati</taxon>
        <taxon>Bacillota</taxon>
        <taxon>Bacilli</taxon>
        <taxon>Bacillales</taxon>
        <taxon>Paenibacillaceae</taxon>
        <taxon>Paenibacillus</taxon>
    </lineage>
</organism>
<dbReference type="EMBL" id="SIRE01000049">
    <property type="protein sequence ID" value="TBL68209.1"/>
    <property type="molecule type" value="Genomic_DNA"/>
</dbReference>
<dbReference type="AlphaFoldDB" id="A0A4Q9DCG8"/>
<dbReference type="OrthoDB" id="43862at2"/>
<comment type="caution">
    <text evidence="2">The sequence shown here is derived from an EMBL/GenBank/DDBJ whole genome shotgun (WGS) entry which is preliminary data.</text>
</comment>
<proteinExistence type="predicted"/>
<dbReference type="InterPro" id="IPR029063">
    <property type="entry name" value="SAM-dependent_MTases_sf"/>
</dbReference>
<protein>
    <submittedName>
        <fullName evidence="2">Class I SAM-dependent methyltransferase</fullName>
    </submittedName>
</protein>
<dbReference type="SUPFAM" id="SSF53335">
    <property type="entry name" value="S-adenosyl-L-methionine-dependent methyltransferases"/>
    <property type="match status" value="1"/>
</dbReference>
<keyword evidence="2" id="KW-0489">Methyltransferase</keyword>
<evidence type="ECO:0000313" key="2">
    <source>
        <dbReference type="EMBL" id="TBL68209.1"/>
    </source>
</evidence>
<evidence type="ECO:0000313" key="3">
    <source>
        <dbReference type="Proteomes" id="UP000293142"/>
    </source>
</evidence>
<feature type="domain" description="Methyltransferase type 11" evidence="1">
    <location>
        <begin position="59"/>
        <end position="153"/>
    </location>
</feature>
<sequence>MSNPSLNEQEVKELVKQHWNGRAANFDQGASHGLLNEDQHQAWVGVLNRLAGEEPLKVLDVGCGTGFLSLLLAKAGHEVTGVDFADEMLQLARAKAEEAGLQIDFRHGDAEQTGLPEGTYDLIVARHVIWTLPNPAKATEGWIRLLKPQGRLALVEGQWENQDVKAEYEQIRSKLPFYGGQPSEQLAAFFRSQGLHDVAIEPLMEAALWGGVPQHPRYLIIGRR</sequence>